<gene>
    <name evidence="5" type="ordered locus">AMIS_79100</name>
</gene>
<evidence type="ECO:0000256" key="2">
    <source>
        <dbReference type="ARBA" id="ARBA00022525"/>
    </source>
</evidence>
<feature type="region of interest" description="Disordered" evidence="3">
    <location>
        <begin position="300"/>
        <end position="341"/>
    </location>
</feature>
<dbReference type="AlphaFoldDB" id="I0HJE3"/>
<dbReference type="GO" id="GO:0005509">
    <property type="term" value="F:calcium ion binding"/>
    <property type="evidence" value="ECO:0007669"/>
    <property type="project" value="InterPro"/>
</dbReference>
<feature type="chain" id="PRO_5003627878" description="Hemolysin type calcium-binding protein" evidence="4">
    <location>
        <begin position="30"/>
        <end position="490"/>
    </location>
</feature>
<dbReference type="KEGG" id="ams:AMIS_79100"/>
<dbReference type="PROSITE" id="PS00330">
    <property type="entry name" value="HEMOLYSIN_CALCIUM"/>
    <property type="match status" value="4"/>
</dbReference>
<dbReference type="InterPro" id="IPR011049">
    <property type="entry name" value="Serralysin-like_metalloprot_C"/>
</dbReference>
<dbReference type="GO" id="GO:0005576">
    <property type="term" value="C:extracellular region"/>
    <property type="evidence" value="ECO:0007669"/>
    <property type="project" value="UniProtKB-SubCell"/>
</dbReference>
<dbReference type="InterPro" id="IPR018511">
    <property type="entry name" value="Hemolysin-typ_Ca-bd_CS"/>
</dbReference>
<evidence type="ECO:0000313" key="6">
    <source>
        <dbReference type="Proteomes" id="UP000007882"/>
    </source>
</evidence>
<evidence type="ECO:0008006" key="7">
    <source>
        <dbReference type="Google" id="ProtNLM"/>
    </source>
</evidence>
<comment type="subcellular location">
    <subcellularLocation>
        <location evidence="1">Secreted</location>
    </subcellularLocation>
</comment>
<dbReference type="OrthoDB" id="3281695at2"/>
<name>I0HJE3_ACTM4</name>
<dbReference type="eggNOG" id="COG2931">
    <property type="taxonomic scope" value="Bacteria"/>
</dbReference>
<evidence type="ECO:0000313" key="5">
    <source>
        <dbReference type="EMBL" id="BAL93130.1"/>
    </source>
</evidence>
<dbReference type="RefSeq" id="WP_014448012.1">
    <property type="nucleotide sequence ID" value="NC_017093.1"/>
</dbReference>
<evidence type="ECO:0000256" key="3">
    <source>
        <dbReference type="SAM" id="MobiDB-lite"/>
    </source>
</evidence>
<keyword evidence="2" id="KW-0964">Secreted</keyword>
<dbReference type="EMBL" id="AP012319">
    <property type="protein sequence ID" value="BAL93130.1"/>
    <property type="molecule type" value="Genomic_DNA"/>
</dbReference>
<dbReference type="InterPro" id="IPR050557">
    <property type="entry name" value="RTX_toxin/Mannuronan_C5-epim"/>
</dbReference>
<dbReference type="PANTHER" id="PTHR38340">
    <property type="entry name" value="S-LAYER PROTEIN"/>
    <property type="match status" value="1"/>
</dbReference>
<keyword evidence="4" id="KW-0732">Signal</keyword>
<dbReference type="Gene3D" id="2.150.10.10">
    <property type="entry name" value="Serralysin-like metalloprotease, C-terminal"/>
    <property type="match status" value="4"/>
</dbReference>
<dbReference type="InterPro" id="IPR001343">
    <property type="entry name" value="Hemolysn_Ca-bd"/>
</dbReference>
<sequence>MSRSVWMSRVGLTLLTTVSAGALATPAEAASTGVASVSGTKITFKAAKKKQNKVVITLSGRTVTIDDRVAIKAGKGCKKVKGDSTKVRCTTSKAPYKIYAFLSDRNDSLVNKARVRIDVDGGTGADSITGGPLNDGLYGRSGADKIRGGAGDDYLMGAEGNDRIWGGVGNDVINGQGGNDAIDGQAGQDGLNGELGNDVVYGGPGGDDLYGDVGTDRLYGGAGYDNLMAYEWDHKSPDYYSGGSDSDSISYSSAQRAISADADGVKGDDGAKGERDTIATDVEDIRGGAGNDVITGNARANQLFGGPGNDTIRGGGGDDDLYGEDGRDHLDGGAGNDELTGDDALGTRFDADTMLGGPGWDWVGYDSRAAGVVVDLDGAKGDDGKPGEKDTVGIDVEMVSGSDGNDTLTGNAYANEIIGRDGNDVIRGGGGNDEVHGGNGADAIYGEAGDDYVFEPGDGSRDKLDGGVNNDRCLLAAGEDTVTGCERVEN</sequence>
<dbReference type="STRING" id="512565.AMIS_79100"/>
<dbReference type="SUPFAM" id="SSF51120">
    <property type="entry name" value="beta-Roll"/>
    <property type="match status" value="3"/>
</dbReference>
<evidence type="ECO:0000256" key="4">
    <source>
        <dbReference type="SAM" id="SignalP"/>
    </source>
</evidence>
<dbReference type="PRINTS" id="PR00313">
    <property type="entry name" value="CABNDNGRPT"/>
</dbReference>
<keyword evidence="6" id="KW-1185">Reference proteome</keyword>
<proteinExistence type="predicted"/>
<feature type="signal peptide" evidence="4">
    <location>
        <begin position="1"/>
        <end position="29"/>
    </location>
</feature>
<organism evidence="5 6">
    <name type="scientific">Actinoplanes missouriensis (strain ATCC 14538 / DSM 43046 / CBS 188.64 / JCM 3121 / NBRC 102363 / NCIMB 12654 / NRRL B-3342 / UNCC 431)</name>
    <dbReference type="NCBI Taxonomy" id="512565"/>
    <lineage>
        <taxon>Bacteria</taxon>
        <taxon>Bacillati</taxon>
        <taxon>Actinomycetota</taxon>
        <taxon>Actinomycetes</taxon>
        <taxon>Micromonosporales</taxon>
        <taxon>Micromonosporaceae</taxon>
        <taxon>Actinoplanes</taxon>
    </lineage>
</organism>
<reference evidence="5 6" key="1">
    <citation type="submission" date="2012-02" db="EMBL/GenBank/DDBJ databases">
        <title>Complete genome sequence of Actinoplanes missouriensis 431 (= NBRC 102363).</title>
        <authorList>
            <person name="Ohnishi Y."/>
            <person name="Ishikawa J."/>
            <person name="Sekine M."/>
            <person name="Hosoyama A."/>
            <person name="Harada T."/>
            <person name="Narita H."/>
            <person name="Hata T."/>
            <person name="Konno Y."/>
            <person name="Tutikane K."/>
            <person name="Fujita N."/>
            <person name="Horinouchi S."/>
            <person name="Hayakawa M."/>
        </authorList>
    </citation>
    <scope>NUCLEOTIDE SEQUENCE [LARGE SCALE GENOMIC DNA]</scope>
    <source>
        <strain evidence="6">ATCC 14538 / DSM 43046 / CBS 188.64 / JCM 3121 / NBRC 102363 / NCIMB 12654 / NRRL B-3342 / UNCC 431</strain>
    </source>
</reference>
<protein>
    <recommendedName>
        <fullName evidence="7">Hemolysin type calcium-binding protein</fullName>
    </recommendedName>
</protein>
<dbReference type="PANTHER" id="PTHR38340:SF1">
    <property type="entry name" value="S-LAYER PROTEIN"/>
    <property type="match status" value="1"/>
</dbReference>
<dbReference type="Proteomes" id="UP000007882">
    <property type="component" value="Chromosome"/>
</dbReference>
<evidence type="ECO:0000256" key="1">
    <source>
        <dbReference type="ARBA" id="ARBA00004613"/>
    </source>
</evidence>
<dbReference type="PATRIC" id="fig|512565.3.peg.7928"/>
<accession>I0HJE3</accession>
<dbReference type="Pfam" id="PF00353">
    <property type="entry name" value="HemolysinCabind"/>
    <property type="match status" value="6"/>
</dbReference>
<dbReference type="HOGENOM" id="CLU_042624_0_0_11"/>